<dbReference type="PANTHER" id="PTHR30572:SF9">
    <property type="entry name" value="ABC TRANSPORTER PERMEASE PROTEIN"/>
    <property type="match status" value="1"/>
</dbReference>
<dbReference type="OrthoDB" id="9812886at2"/>
<dbReference type="InterPro" id="IPR050250">
    <property type="entry name" value="Macrolide_Exporter_MacB"/>
</dbReference>
<feature type="domain" description="ABC3 transporter permease C-terminal" evidence="8">
    <location>
        <begin position="369"/>
        <end position="444"/>
    </location>
</feature>
<dbReference type="InterPro" id="IPR003838">
    <property type="entry name" value="ABC3_permease_C"/>
</dbReference>
<organism evidence="9 10">
    <name type="scientific">Bifidobacterium dolichotidis</name>
    <dbReference type="NCBI Taxonomy" id="2306976"/>
    <lineage>
        <taxon>Bacteria</taxon>
        <taxon>Bacillati</taxon>
        <taxon>Actinomycetota</taxon>
        <taxon>Actinomycetes</taxon>
        <taxon>Bifidobacteriales</taxon>
        <taxon>Bifidobacteriaceae</taxon>
        <taxon>Bifidobacterium</taxon>
    </lineage>
</organism>
<dbReference type="EMBL" id="QXGM01000004">
    <property type="protein sequence ID" value="RSX53354.1"/>
    <property type="molecule type" value="Genomic_DNA"/>
</dbReference>
<keyword evidence="3 7" id="KW-0812">Transmembrane</keyword>
<keyword evidence="2" id="KW-1003">Cell membrane</keyword>
<reference evidence="9 10" key="1">
    <citation type="submission" date="2018-09" db="EMBL/GenBank/DDBJ databases">
        <title>Characterization of the phylogenetic diversity of five novel species belonging to the genus Bifidobacterium.</title>
        <authorList>
            <person name="Lugli G.A."/>
            <person name="Duranti S."/>
            <person name="Milani C."/>
        </authorList>
    </citation>
    <scope>NUCLEOTIDE SEQUENCE [LARGE SCALE GENOMIC DNA]</scope>
    <source>
        <strain evidence="9 10">2036B</strain>
    </source>
</reference>
<dbReference type="GO" id="GO:0005886">
    <property type="term" value="C:plasma membrane"/>
    <property type="evidence" value="ECO:0007669"/>
    <property type="project" value="UniProtKB-SubCell"/>
</dbReference>
<dbReference type="Pfam" id="PF02687">
    <property type="entry name" value="FtsX"/>
    <property type="match status" value="1"/>
</dbReference>
<name>A0A430FKC3_9BIFI</name>
<feature type="region of interest" description="Disordered" evidence="6">
    <location>
        <begin position="447"/>
        <end position="508"/>
    </location>
</feature>
<feature type="compositionally biased region" description="Polar residues" evidence="6">
    <location>
        <begin position="491"/>
        <end position="500"/>
    </location>
</feature>
<feature type="transmembrane region" description="Helical" evidence="7">
    <location>
        <begin position="369"/>
        <end position="389"/>
    </location>
</feature>
<evidence type="ECO:0000259" key="8">
    <source>
        <dbReference type="Pfam" id="PF02687"/>
    </source>
</evidence>
<dbReference type="Proteomes" id="UP000287609">
    <property type="component" value="Unassembled WGS sequence"/>
</dbReference>
<evidence type="ECO:0000256" key="1">
    <source>
        <dbReference type="ARBA" id="ARBA00004651"/>
    </source>
</evidence>
<evidence type="ECO:0000256" key="7">
    <source>
        <dbReference type="SAM" id="Phobius"/>
    </source>
</evidence>
<feature type="transmembrane region" description="Helical" evidence="7">
    <location>
        <begin position="409"/>
        <end position="435"/>
    </location>
</feature>
<feature type="region of interest" description="Disordered" evidence="6">
    <location>
        <begin position="127"/>
        <end position="171"/>
    </location>
</feature>
<dbReference type="AlphaFoldDB" id="A0A430FKC3"/>
<evidence type="ECO:0000256" key="4">
    <source>
        <dbReference type="ARBA" id="ARBA00022989"/>
    </source>
</evidence>
<feature type="compositionally biased region" description="Polar residues" evidence="6">
    <location>
        <begin position="128"/>
        <end position="151"/>
    </location>
</feature>
<comment type="subcellular location">
    <subcellularLocation>
        <location evidence="1">Cell membrane</location>
        <topology evidence="1">Multi-pass membrane protein</topology>
    </subcellularLocation>
</comment>
<feature type="compositionally biased region" description="Low complexity" evidence="6">
    <location>
        <begin position="447"/>
        <end position="458"/>
    </location>
</feature>
<evidence type="ECO:0000313" key="9">
    <source>
        <dbReference type="EMBL" id="RSX53354.1"/>
    </source>
</evidence>
<evidence type="ECO:0000256" key="5">
    <source>
        <dbReference type="ARBA" id="ARBA00023136"/>
    </source>
</evidence>
<keyword evidence="4 7" id="KW-1133">Transmembrane helix</keyword>
<dbReference type="RefSeq" id="WP_125964091.1">
    <property type="nucleotide sequence ID" value="NZ_QXGM01000004.1"/>
</dbReference>
<gene>
    <name evidence="9" type="ORF">D2E26_1396</name>
</gene>
<feature type="transmembrane region" description="Helical" evidence="7">
    <location>
        <begin position="528"/>
        <end position="551"/>
    </location>
</feature>
<protein>
    <submittedName>
        <fullName evidence="9">ABC transporter permease</fullName>
    </submittedName>
</protein>
<feature type="region of interest" description="Disordered" evidence="6">
    <location>
        <begin position="67"/>
        <end position="87"/>
    </location>
</feature>
<keyword evidence="5 7" id="KW-0472">Membrane</keyword>
<keyword evidence="10" id="KW-1185">Reference proteome</keyword>
<evidence type="ECO:0000256" key="6">
    <source>
        <dbReference type="SAM" id="MobiDB-lite"/>
    </source>
</evidence>
<evidence type="ECO:0000256" key="3">
    <source>
        <dbReference type="ARBA" id="ARBA00022692"/>
    </source>
</evidence>
<sequence>MFVLKNAARNVTRNKGRNILIIIIVAIIAIAATVGLAILQAAQRARADGLANTTITAQIAMDRGSMMKKMEPPSTNESGSDSKPDFDAMRNALESNQITLEDYEQYANDAAVSSSYYTETAALEKTDNFQPVETSSSNAMGEASSNSNSDATAGAERNGGPDGAIPGGGNGGLGNMVNGDFSLVGFSSDQALAAAQNGAFTMVDGKAFNYTSSDDNDVIISENLATFNNVKVGDTITVANATDSAKTYKFKVLGIYKNTTDSQSFGGPMRSTASDPDNAIYTSTATVNALGLASDNTVTTETSSGNEVKTAASQLQFTYVFADKAAYDEFCNSIASQLPEGYTVQSADVDQYEQSLVPLNNLAKFAKTLLIVVLAVGAVIIVVLTIFNIRERKYEIGVLTAIGVRKGKVAAQFTTELLIVTMLGLIVGTGIGAAVCKPVSNEMLSSQITQQQTQAQSQREQFGRDMMQPGGGPGGGPDSASGEQNDEQRGSDSPTANSSAPDVPNEKRGMNRMANYVADVNATVNLKVIGIMMLIGLALTLVAALVAAVFVMRYEPLQILADRS</sequence>
<evidence type="ECO:0000313" key="10">
    <source>
        <dbReference type="Proteomes" id="UP000287609"/>
    </source>
</evidence>
<evidence type="ECO:0000256" key="2">
    <source>
        <dbReference type="ARBA" id="ARBA00022475"/>
    </source>
</evidence>
<accession>A0A430FKC3</accession>
<feature type="compositionally biased region" description="Gly residues" evidence="6">
    <location>
        <begin position="160"/>
        <end position="171"/>
    </location>
</feature>
<dbReference type="PANTHER" id="PTHR30572">
    <property type="entry name" value="MEMBRANE COMPONENT OF TRANSPORTER-RELATED"/>
    <property type="match status" value="1"/>
</dbReference>
<proteinExistence type="predicted"/>
<comment type="caution">
    <text evidence="9">The sequence shown here is derived from an EMBL/GenBank/DDBJ whole genome shotgun (WGS) entry which is preliminary data.</text>
</comment>
<feature type="transmembrane region" description="Helical" evidence="7">
    <location>
        <begin position="20"/>
        <end position="39"/>
    </location>
</feature>
<dbReference type="GO" id="GO:0022857">
    <property type="term" value="F:transmembrane transporter activity"/>
    <property type="evidence" value="ECO:0007669"/>
    <property type="project" value="TreeGrafter"/>
</dbReference>